<dbReference type="GO" id="GO:0019134">
    <property type="term" value="F:glucosamine-1-phosphate N-acetyltransferase activity"/>
    <property type="evidence" value="ECO:0007669"/>
    <property type="project" value="UniProtKB-UniRule"/>
</dbReference>
<dbReference type="HOGENOM" id="CLU_029499_15_2_7"/>
<evidence type="ECO:0000256" key="10">
    <source>
        <dbReference type="ARBA" id="ARBA00022960"/>
    </source>
</evidence>
<dbReference type="GO" id="GO:0008360">
    <property type="term" value="P:regulation of cell shape"/>
    <property type="evidence" value="ECO:0007669"/>
    <property type="project" value="UniProtKB-KW"/>
</dbReference>
<feature type="binding site" evidence="18">
    <location>
        <position position="336"/>
    </location>
    <ligand>
        <name>UDP-N-acetyl-alpha-D-glucosamine</name>
        <dbReference type="ChEBI" id="CHEBI:57705"/>
    </ligand>
</feature>
<evidence type="ECO:0000256" key="16">
    <source>
        <dbReference type="ARBA" id="ARBA00048493"/>
    </source>
</evidence>
<dbReference type="InterPro" id="IPR025877">
    <property type="entry name" value="MobA-like_NTP_Trfase"/>
</dbReference>
<dbReference type="STRING" id="483547.GSUB_02185"/>
<dbReference type="InterPro" id="IPR050065">
    <property type="entry name" value="GlmU-like"/>
</dbReference>
<feature type="binding site" evidence="18">
    <location>
        <begin position="11"/>
        <end position="14"/>
    </location>
    <ligand>
        <name>UDP-N-acetyl-alpha-D-glucosamine</name>
        <dbReference type="ChEBI" id="CHEBI:57705"/>
    </ligand>
</feature>
<dbReference type="GO" id="GO:0000902">
    <property type="term" value="P:cell morphogenesis"/>
    <property type="evidence" value="ECO:0007669"/>
    <property type="project" value="UniProtKB-UniRule"/>
</dbReference>
<evidence type="ECO:0000313" key="21">
    <source>
        <dbReference type="Proteomes" id="UP000035036"/>
    </source>
</evidence>
<dbReference type="GO" id="GO:0071555">
    <property type="term" value="P:cell wall organization"/>
    <property type="evidence" value="ECO:0007669"/>
    <property type="project" value="UniProtKB-KW"/>
</dbReference>
<feature type="binding site" evidence="18">
    <location>
        <begin position="81"/>
        <end position="82"/>
    </location>
    <ligand>
        <name>UDP-N-acetyl-alpha-D-glucosamine</name>
        <dbReference type="ChEBI" id="CHEBI:57705"/>
    </ligand>
</feature>
<feature type="region of interest" description="Pyrophosphorylase" evidence="18">
    <location>
        <begin position="1"/>
        <end position="232"/>
    </location>
</feature>
<evidence type="ECO:0000256" key="12">
    <source>
        <dbReference type="ARBA" id="ARBA00023268"/>
    </source>
</evidence>
<evidence type="ECO:0000256" key="2">
    <source>
        <dbReference type="ARBA" id="ARBA00007707"/>
    </source>
</evidence>
<feature type="binding site" evidence="18">
    <location>
        <position position="76"/>
    </location>
    <ligand>
        <name>UDP-N-acetyl-alpha-D-glucosamine</name>
        <dbReference type="ChEBI" id="CHEBI:57705"/>
    </ligand>
</feature>
<comment type="function">
    <text evidence="17 18">Catalyzes the last two sequential reactions in the de novo biosynthetic pathway for UDP-N-acetylglucosamine (UDP-GlcNAc). The C-terminal domain catalyzes the transfer of acetyl group from acetyl coenzyme A to glucosamine-1-phosphate (GlcN-1-P) to produce N-acetylglucosamine-1-phosphate (GlcNAc-1-P), which is converted into UDP-GlcNAc by the transfer of uridine 5-monophosphate (from uridine 5-triphosphate), a reaction catalyzed by the N-terminal domain.</text>
</comment>
<dbReference type="EMBL" id="CP010311">
    <property type="protein sequence ID" value="AJF05611.1"/>
    <property type="molecule type" value="Genomic_DNA"/>
</dbReference>
<dbReference type="GO" id="GO:0005737">
    <property type="term" value="C:cytoplasm"/>
    <property type="evidence" value="ECO:0007669"/>
    <property type="project" value="UniProtKB-SubCell"/>
</dbReference>
<comment type="catalytic activity">
    <reaction evidence="15 18">
        <text>alpha-D-glucosamine 1-phosphate + acetyl-CoA = N-acetyl-alpha-D-glucosamine 1-phosphate + CoA + H(+)</text>
        <dbReference type="Rhea" id="RHEA:13725"/>
        <dbReference type="ChEBI" id="CHEBI:15378"/>
        <dbReference type="ChEBI" id="CHEBI:57287"/>
        <dbReference type="ChEBI" id="CHEBI:57288"/>
        <dbReference type="ChEBI" id="CHEBI:57776"/>
        <dbReference type="ChEBI" id="CHEBI:58516"/>
        <dbReference type="EC" id="2.3.1.157"/>
    </reaction>
</comment>
<name>A0A0B5FPU3_9BACT</name>
<dbReference type="InterPro" id="IPR011004">
    <property type="entry name" value="Trimer_LpxA-like_sf"/>
</dbReference>
<comment type="similarity">
    <text evidence="3 18">In the N-terminal section; belongs to the N-acetylglucosamine-1-phosphate uridyltransferase family.</text>
</comment>
<keyword evidence="7 18" id="KW-0479">Metal-binding</keyword>
<dbReference type="EC" id="2.3.1.157" evidence="18"/>
<dbReference type="UniPathway" id="UPA00973"/>
<dbReference type="OrthoDB" id="9775031at2"/>
<dbReference type="SUPFAM" id="SSF51161">
    <property type="entry name" value="Trimeric LpxA-like enzymes"/>
    <property type="match status" value="1"/>
</dbReference>
<comment type="pathway">
    <text evidence="18">Nucleotide-sugar biosynthesis; UDP-N-acetyl-alpha-D-glucosamine biosynthesis; N-acetyl-alpha-D-glucosamine 1-phosphate from alpha-D-glucosamine 6-phosphate (route II): step 2/2.</text>
</comment>
<dbReference type="InterPro" id="IPR029044">
    <property type="entry name" value="Nucleotide-diphossugar_trans"/>
</dbReference>
<feature type="region of interest" description="Linker" evidence="18">
    <location>
        <begin position="233"/>
        <end position="253"/>
    </location>
</feature>
<dbReference type="NCBIfam" id="TIGR01173">
    <property type="entry name" value="glmU"/>
    <property type="match status" value="1"/>
</dbReference>
<feature type="domain" description="MobA-like NTP transferase" evidence="19">
    <location>
        <begin position="8"/>
        <end position="140"/>
    </location>
</feature>
<feature type="binding site" evidence="18">
    <location>
        <position position="354"/>
    </location>
    <ligand>
        <name>UDP-N-acetyl-alpha-D-glucosamine</name>
        <dbReference type="ChEBI" id="CHEBI:57705"/>
    </ligand>
</feature>
<evidence type="ECO:0000256" key="3">
    <source>
        <dbReference type="ARBA" id="ARBA00007947"/>
    </source>
</evidence>
<evidence type="ECO:0000256" key="9">
    <source>
        <dbReference type="ARBA" id="ARBA00022842"/>
    </source>
</evidence>
<sequence length="460" mass="49656">MPDKQLAAVILAAGKGTRMKSRTAKVLHPLAGLPMAAYPTRLARDLGCDPRVMVVGHQAAEVESALKGEGLEFALQNEQLGTGHALLCAAPSLEGFCGDLLLLCGDVPLLRRETLENLLRYHRSEQAAVTVLTAEMADPHGYGRIVRDGEEVLRIVEEKDASRKEKCIREINTGIYLFAAPFVFEALQGLGRDNAQNEYYLTDVLAAARSRGEKVRALGVDDPMEIMGINDRVQLACAAGYLRQRINRGHMLSGVTLIDPATTYIDAEVDIAPDTTVYPNVHLRGQTRIGSDCIIEPGVVVTDCEIGDQVHIKSSTVMTEAQVGRACTLGPMAHLRPGTSLAGQNKLGNFVETKKAVLAEKAQASHLTYIGDAEVGRNVNIGCGTITCNYDGVNKHRTIIEDDVFVGSDTQFVAPVRIGRGALIGAGSTITRDVPADALSLARSEQKIIEGWAARKRRKK</sequence>
<dbReference type="GO" id="GO:0009245">
    <property type="term" value="P:lipid A biosynthetic process"/>
    <property type="evidence" value="ECO:0007669"/>
    <property type="project" value="UniProtKB-UniRule"/>
</dbReference>
<dbReference type="GO" id="GO:0009252">
    <property type="term" value="P:peptidoglycan biosynthetic process"/>
    <property type="evidence" value="ECO:0007669"/>
    <property type="project" value="UniProtKB-UniRule"/>
</dbReference>
<comment type="pathway">
    <text evidence="18">Bacterial outer membrane biogenesis; LPS lipid A biosynthesis.</text>
</comment>
<feature type="binding site" evidence="18">
    <location>
        <position position="157"/>
    </location>
    <ligand>
        <name>UDP-N-acetyl-alpha-D-glucosamine</name>
        <dbReference type="ChEBI" id="CHEBI:57705"/>
    </ligand>
</feature>
<dbReference type="Proteomes" id="UP000035036">
    <property type="component" value="Chromosome"/>
</dbReference>
<dbReference type="KEGG" id="gsb:GSUB_02185"/>
<evidence type="ECO:0000256" key="14">
    <source>
        <dbReference type="ARBA" id="ARBA00023316"/>
    </source>
</evidence>
<keyword evidence="21" id="KW-1185">Reference proteome</keyword>
<dbReference type="InterPro" id="IPR001451">
    <property type="entry name" value="Hexapep"/>
</dbReference>
<gene>
    <name evidence="18 20" type="primary">glmU</name>
    <name evidence="20" type="ORF">GSUB_02185</name>
</gene>
<evidence type="ECO:0000259" key="19">
    <source>
        <dbReference type="Pfam" id="PF12804"/>
    </source>
</evidence>
<feature type="binding site" evidence="18">
    <location>
        <position position="230"/>
    </location>
    <ligand>
        <name>UDP-N-acetyl-alpha-D-glucosamine</name>
        <dbReference type="ChEBI" id="CHEBI:57705"/>
    </ligand>
</feature>
<feature type="binding site" evidence="18">
    <location>
        <position position="443"/>
    </location>
    <ligand>
        <name>acetyl-CoA</name>
        <dbReference type="ChEBI" id="CHEBI:57288"/>
    </ligand>
</feature>
<dbReference type="InterPro" id="IPR038009">
    <property type="entry name" value="GlmU_C_LbH"/>
</dbReference>
<evidence type="ECO:0000256" key="11">
    <source>
        <dbReference type="ARBA" id="ARBA00022984"/>
    </source>
</evidence>
<evidence type="ECO:0000256" key="18">
    <source>
        <dbReference type="HAMAP-Rule" id="MF_01631"/>
    </source>
</evidence>
<keyword evidence="12 18" id="KW-0511">Multifunctional enzyme</keyword>
<dbReference type="GO" id="GO:0006048">
    <property type="term" value="P:UDP-N-acetylglucosamine biosynthetic process"/>
    <property type="evidence" value="ECO:0007669"/>
    <property type="project" value="UniProtKB-UniPathway"/>
</dbReference>
<dbReference type="GO" id="GO:0003977">
    <property type="term" value="F:UDP-N-acetylglucosamine diphosphorylase activity"/>
    <property type="evidence" value="ECO:0007669"/>
    <property type="project" value="UniProtKB-UniRule"/>
</dbReference>
<keyword evidence="6 18" id="KW-0548">Nucleotidyltransferase</keyword>
<dbReference type="InterPro" id="IPR005882">
    <property type="entry name" value="Bifunctional_GlmU"/>
</dbReference>
<keyword evidence="5 18" id="KW-0808">Transferase</keyword>
<keyword evidence="9 18" id="KW-0460">Magnesium</keyword>
<feature type="binding site" evidence="18">
    <location>
        <begin position="389"/>
        <end position="390"/>
    </location>
    <ligand>
        <name>acetyl-CoA</name>
        <dbReference type="ChEBI" id="CHEBI:57288"/>
    </ligand>
</feature>
<dbReference type="GO" id="GO:0000287">
    <property type="term" value="F:magnesium ion binding"/>
    <property type="evidence" value="ECO:0007669"/>
    <property type="project" value="UniProtKB-UniRule"/>
</dbReference>
<feature type="binding site" evidence="18">
    <location>
        <position position="408"/>
    </location>
    <ligand>
        <name>acetyl-CoA</name>
        <dbReference type="ChEBI" id="CHEBI:57288"/>
    </ligand>
</feature>
<comment type="caution">
    <text evidence="18">Lacks conserved residue(s) required for the propagation of feature annotation.</text>
</comment>
<protein>
    <recommendedName>
        <fullName evidence="18">Bifunctional protein GlmU</fullName>
    </recommendedName>
    <domain>
        <recommendedName>
            <fullName evidence="18">UDP-N-acetylglucosamine pyrophosphorylase</fullName>
            <ecNumber evidence="18">2.7.7.23</ecNumber>
        </recommendedName>
        <alternativeName>
            <fullName evidence="18">N-acetylglucosamine-1-phosphate uridyltransferase</fullName>
        </alternativeName>
    </domain>
    <domain>
        <recommendedName>
            <fullName evidence="18">Glucosamine-1-phosphate N-acetyltransferase</fullName>
            <ecNumber evidence="18">2.3.1.157</ecNumber>
        </recommendedName>
    </domain>
</protein>
<evidence type="ECO:0000256" key="5">
    <source>
        <dbReference type="ARBA" id="ARBA00022679"/>
    </source>
</evidence>
<evidence type="ECO:0000256" key="8">
    <source>
        <dbReference type="ARBA" id="ARBA00022737"/>
    </source>
</evidence>
<dbReference type="CDD" id="cd03353">
    <property type="entry name" value="LbH_GlmU_C"/>
    <property type="match status" value="1"/>
</dbReference>
<evidence type="ECO:0000256" key="17">
    <source>
        <dbReference type="ARBA" id="ARBA00049628"/>
    </source>
</evidence>
<reference evidence="20 21" key="1">
    <citation type="journal article" date="2015" name="Genome Announc.">
        <title>Genomes of Geoalkalibacter ferrihydriticus Z-0531T and Geoalkalibacter subterraneus Red1T, Two Haloalkaliphilic Metal-Reducing Deltaproteobacteria.</title>
        <authorList>
            <person name="Badalamenti J.P."/>
            <person name="Krajmalnik-Brown R."/>
            <person name="Torres C.I."/>
            <person name="Bond D.R."/>
        </authorList>
    </citation>
    <scope>NUCLEOTIDE SEQUENCE [LARGE SCALE GENOMIC DNA]</scope>
    <source>
        <strain evidence="20 21">Red1</strain>
    </source>
</reference>
<feature type="binding site" evidence="18">
    <location>
        <position position="143"/>
    </location>
    <ligand>
        <name>UDP-N-acetyl-alpha-D-glucosamine</name>
        <dbReference type="ChEBI" id="CHEBI:57705"/>
    </ligand>
</feature>
<feature type="binding site" evidence="18">
    <location>
        <position position="369"/>
    </location>
    <ligand>
        <name>UDP-N-acetyl-alpha-D-glucosamine</name>
        <dbReference type="ChEBI" id="CHEBI:57705"/>
    </ligand>
</feature>
<dbReference type="CDD" id="cd02540">
    <property type="entry name" value="GT2_GlmU_N_bac"/>
    <property type="match status" value="1"/>
</dbReference>
<evidence type="ECO:0000256" key="1">
    <source>
        <dbReference type="ARBA" id="ARBA00004496"/>
    </source>
</evidence>
<keyword evidence="11 18" id="KW-0573">Peptidoglycan synthesis</keyword>
<dbReference type="HAMAP" id="MF_01631">
    <property type="entry name" value="GlmU"/>
    <property type="match status" value="1"/>
</dbReference>
<dbReference type="NCBIfam" id="NF010934">
    <property type="entry name" value="PRK14354.1"/>
    <property type="match status" value="1"/>
</dbReference>
<dbReference type="Pfam" id="PF12804">
    <property type="entry name" value="NTP_transf_3"/>
    <property type="match status" value="1"/>
</dbReference>
<dbReference type="RefSeq" id="WP_040198993.1">
    <property type="nucleotide sequence ID" value="NZ_CP010311.1"/>
</dbReference>
<comment type="subunit">
    <text evidence="18">Homotrimer.</text>
</comment>
<feature type="binding site" evidence="18">
    <location>
        <position position="230"/>
    </location>
    <ligand>
        <name>Mg(2+)</name>
        <dbReference type="ChEBI" id="CHEBI:18420"/>
    </ligand>
</feature>
<proteinExistence type="inferred from homology"/>
<keyword evidence="8 18" id="KW-0677">Repeat</keyword>
<dbReference type="Gene3D" id="3.90.550.10">
    <property type="entry name" value="Spore Coat Polysaccharide Biosynthesis Protein SpsA, Chain A"/>
    <property type="match status" value="1"/>
</dbReference>
<dbReference type="PANTHER" id="PTHR43584">
    <property type="entry name" value="NUCLEOTIDYL TRANSFERASE"/>
    <property type="match status" value="1"/>
</dbReference>
<evidence type="ECO:0000256" key="4">
    <source>
        <dbReference type="ARBA" id="ARBA00022490"/>
    </source>
</evidence>
<feature type="active site" description="Proton acceptor" evidence="18">
    <location>
        <position position="366"/>
    </location>
</feature>
<comment type="similarity">
    <text evidence="2 18">In the C-terminal section; belongs to the transferase hexapeptide repeat family.</text>
</comment>
<feature type="region of interest" description="N-acetyltransferase" evidence="18">
    <location>
        <begin position="254"/>
        <end position="460"/>
    </location>
</feature>
<dbReference type="EC" id="2.7.7.23" evidence="18"/>
<dbReference type="PANTHER" id="PTHR43584:SF3">
    <property type="entry name" value="BIFUNCTIONAL PROTEIN GLMU"/>
    <property type="match status" value="1"/>
</dbReference>
<comment type="pathway">
    <text evidence="18">Nucleotide-sugar biosynthesis; UDP-N-acetyl-alpha-D-glucosamine biosynthesis; UDP-N-acetyl-alpha-D-glucosamine from N-acetyl-alpha-D-glucosamine 1-phosphate: step 1/1.</text>
</comment>
<comment type="cofactor">
    <cofactor evidence="18">
        <name>Mg(2+)</name>
        <dbReference type="ChEBI" id="CHEBI:18420"/>
    </cofactor>
    <text evidence="18">Binds 1 Mg(2+) ion per subunit.</text>
</comment>
<comment type="subcellular location">
    <subcellularLocation>
        <location evidence="1 18">Cytoplasm</location>
    </subcellularLocation>
</comment>
<dbReference type="SUPFAM" id="SSF53448">
    <property type="entry name" value="Nucleotide-diphospho-sugar transferases"/>
    <property type="match status" value="1"/>
</dbReference>
<keyword evidence="10 18" id="KW-0133">Cell shape</keyword>
<dbReference type="UniPathway" id="UPA00113">
    <property type="reaction ID" value="UER00532"/>
</dbReference>
<evidence type="ECO:0000256" key="13">
    <source>
        <dbReference type="ARBA" id="ARBA00023315"/>
    </source>
</evidence>
<feature type="binding site" evidence="18">
    <location>
        <position position="25"/>
    </location>
    <ligand>
        <name>UDP-N-acetyl-alpha-D-glucosamine</name>
        <dbReference type="ChEBI" id="CHEBI:57705"/>
    </ligand>
</feature>
<dbReference type="GO" id="GO:0016020">
    <property type="term" value="C:membrane"/>
    <property type="evidence" value="ECO:0007669"/>
    <property type="project" value="GOC"/>
</dbReference>
<keyword evidence="4 18" id="KW-0963">Cytoplasm</keyword>
<feature type="binding site" evidence="18">
    <location>
        <position position="172"/>
    </location>
    <ligand>
        <name>UDP-N-acetyl-alpha-D-glucosamine</name>
        <dbReference type="ChEBI" id="CHEBI:57705"/>
    </ligand>
</feature>
<evidence type="ECO:0000256" key="15">
    <source>
        <dbReference type="ARBA" id="ARBA00048247"/>
    </source>
</evidence>
<comment type="catalytic activity">
    <reaction evidence="16 18">
        <text>N-acetyl-alpha-D-glucosamine 1-phosphate + UTP + H(+) = UDP-N-acetyl-alpha-D-glucosamine + diphosphate</text>
        <dbReference type="Rhea" id="RHEA:13509"/>
        <dbReference type="ChEBI" id="CHEBI:15378"/>
        <dbReference type="ChEBI" id="CHEBI:33019"/>
        <dbReference type="ChEBI" id="CHEBI:46398"/>
        <dbReference type="ChEBI" id="CHEBI:57705"/>
        <dbReference type="ChEBI" id="CHEBI:57776"/>
        <dbReference type="EC" id="2.7.7.23"/>
    </reaction>
</comment>
<evidence type="ECO:0000256" key="7">
    <source>
        <dbReference type="ARBA" id="ARBA00022723"/>
    </source>
</evidence>
<accession>A0A0B5FPU3</accession>
<organism evidence="20 21">
    <name type="scientific">Geoalkalibacter subterraneus</name>
    <dbReference type="NCBI Taxonomy" id="483547"/>
    <lineage>
        <taxon>Bacteria</taxon>
        <taxon>Pseudomonadati</taxon>
        <taxon>Thermodesulfobacteriota</taxon>
        <taxon>Desulfuromonadia</taxon>
        <taxon>Desulfuromonadales</taxon>
        <taxon>Geoalkalibacteraceae</taxon>
        <taxon>Geoalkalibacter</taxon>
    </lineage>
</organism>
<feature type="binding site" evidence="18">
    <location>
        <position position="426"/>
    </location>
    <ligand>
        <name>acetyl-CoA</name>
        <dbReference type="ChEBI" id="CHEBI:57288"/>
    </ligand>
</feature>
<keyword evidence="14 18" id="KW-0961">Cell wall biogenesis/degradation</keyword>
<evidence type="ECO:0000313" key="20">
    <source>
        <dbReference type="EMBL" id="AJF05611.1"/>
    </source>
</evidence>
<feature type="binding site" evidence="18">
    <location>
        <position position="106"/>
    </location>
    <ligand>
        <name>Mg(2+)</name>
        <dbReference type="ChEBI" id="CHEBI:18420"/>
    </ligand>
</feature>
<keyword evidence="13 18" id="KW-0012">Acyltransferase</keyword>
<feature type="binding site" evidence="18">
    <location>
        <position position="380"/>
    </location>
    <ligand>
        <name>UDP-N-acetyl-alpha-D-glucosamine</name>
        <dbReference type="ChEBI" id="CHEBI:57705"/>
    </ligand>
</feature>
<evidence type="ECO:0000256" key="6">
    <source>
        <dbReference type="ARBA" id="ARBA00022695"/>
    </source>
</evidence>
<dbReference type="AlphaFoldDB" id="A0A0B5FPU3"/>
<dbReference type="Pfam" id="PF00132">
    <property type="entry name" value="Hexapep"/>
    <property type="match status" value="2"/>
</dbReference>
<dbReference type="Gene3D" id="2.160.10.10">
    <property type="entry name" value="Hexapeptide repeat proteins"/>
    <property type="match status" value="1"/>
</dbReference>